<keyword evidence="1" id="KW-0472">Membrane</keyword>
<evidence type="ECO:0000259" key="2">
    <source>
        <dbReference type="Pfam" id="PF02517"/>
    </source>
</evidence>
<dbReference type="Proteomes" id="UP001501570">
    <property type="component" value="Unassembled WGS sequence"/>
</dbReference>
<accession>A0ABP9S150</accession>
<feature type="transmembrane region" description="Helical" evidence="1">
    <location>
        <begin position="242"/>
        <end position="263"/>
    </location>
</feature>
<keyword evidence="4" id="KW-1185">Reference proteome</keyword>
<evidence type="ECO:0000313" key="4">
    <source>
        <dbReference type="Proteomes" id="UP001501570"/>
    </source>
</evidence>
<keyword evidence="1" id="KW-0812">Transmembrane</keyword>
<feature type="transmembrane region" description="Helical" evidence="1">
    <location>
        <begin position="32"/>
        <end position="49"/>
    </location>
</feature>
<dbReference type="Pfam" id="PF02517">
    <property type="entry name" value="Rce1-like"/>
    <property type="match status" value="1"/>
</dbReference>
<dbReference type="EMBL" id="BAABJQ010000012">
    <property type="protein sequence ID" value="GAA5189532.1"/>
    <property type="molecule type" value="Genomic_DNA"/>
</dbReference>
<name>A0ABP9S150_9ACTN</name>
<evidence type="ECO:0000256" key="1">
    <source>
        <dbReference type="SAM" id="Phobius"/>
    </source>
</evidence>
<feature type="domain" description="CAAX prenyl protease 2/Lysostaphin resistance protein A-like" evidence="2">
    <location>
        <begin position="163"/>
        <end position="254"/>
    </location>
</feature>
<reference evidence="4" key="1">
    <citation type="journal article" date="2019" name="Int. J. Syst. Evol. Microbiol.">
        <title>The Global Catalogue of Microorganisms (GCM) 10K type strain sequencing project: providing services to taxonomists for standard genome sequencing and annotation.</title>
        <authorList>
            <consortium name="The Broad Institute Genomics Platform"/>
            <consortium name="The Broad Institute Genome Sequencing Center for Infectious Disease"/>
            <person name="Wu L."/>
            <person name="Ma J."/>
        </authorList>
    </citation>
    <scope>NUCLEOTIDE SEQUENCE [LARGE SCALE GENOMIC DNA]</scope>
    <source>
        <strain evidence="4">JCM 18304</strain>
    </source>
</reference>
<dbReference type="InterPro" id="IPR003675">
    <property type="entry name" value="Rce1/LyrA-like_dom"/>
</dbReference>
<keyword evidence="1" id="KW-1133">Transmembrane helix</keyword>
<feature type="transmembrane region" description="Helical" evidence="1">
    <location>
        <begin position="124"/>
        <end position="150"/>
    </location>
</feature>
<feature type="transmembrane region" description="Helical" evidence="1">
    <location>
        <begin position="219"/>
        <end position="237"/>
    </location>
</feature>
<organism evidence="3 4">
    <name type="scientific">Rugosimonospora acidiphila</name>
    <dbReference type="NCBI Taxonomy" id="556531"/>
    <lineage>
        <taxon>Bacteria</taxon>
        <taxon>Bacillati</taxon>
        <taxon>Actinomycetota</taxon>
        <taxon>Actinomycetes</taxon>
        <taxon>Micromonosporales</taxon>
        <taxon>Micromonosporaceae</taxon>
        <taxon>Rugosimonospora</taxon>
    </lineage>
</organism>
<comment type="caution">
    <text evidence="3">The sequence shown here is derived from an EMBL/GenBank/DDBJ whole genome shotgun (WGS) entry which is preliminary data.</text>
</comment>
<feature type="transmembrane region" description="Helical" evidence="1">
    <location>
        <begin position="81"/>
        <end position="103"/>
    </location>
</feature>
<proteinExistence type="predicted"/>
<protein>
    <submittedName>
        <fullName evidence="3">Type II CAAX endopeptidase family protein</fullName>
    </submittedName>
</protein>
<evidence type="ECO:0000313" key="3">
    <source>
        <dbReference type="EMBL" id="GAA5189532.1"/>
    </source>
</evidence>
<gene>
    <name evidence="3" type="ORF">GCM10023322_42580</name>
</gene>
<sequence>MPGRTAPDSSGEGGSASVGGLPAGRAVLRNEILLVLGVSLGYSAIYAMIEIVGRLTARQALDQQSATLNGSQAPGRPWLDLALQLAQILFAVVPALLAVHLLNRDRGDAQRILGISPRRPGRDLGAGAGLAALIGIPGLGLYLAALALGINAKVVPEALPKVWWAIPVLLLSAAQNGLLEELIVVGYLVTRLRQLGWALPAVVLTSALLRGSYHLYQGFGGFLGNAVMGVIFALFFIRFRRVLPLAIAHFLIDSVAFIGYATLHQHLSFLH</sequence>